<feature type="transmembrane region" description="Helical" evidence="8">
    <location>
        <begin position="179"/>
        <end position="201"/>
    </location>
</feature>
<dbReference type="InterPro" id="IPR051789">
    <property type="entry name" value="Bact_Polyamine_Transport"/>
</dbReference>
<evidence type="ECO:0000256" key="3">
    <source>
        <dbReference type="ARBA" id="ARBA00022448"/>
    </source>
</evidence>
<dbReference type="CDD" id="cd06261">
    <property type="entry name" value="TM_PBP2"/>
    <property type="match status" value="1"/>
</dbReference>
<comment type="caution">
    <text evidence="10">The sequence shown here is derived from an EMBL/GenBank/DDBJ whole genome shotgun (WGS) entry which is preliminary data.</text>
</comment>
<evidence type="ECO:0000256" key="2">
    <source>
        <dbReference type="ARBA" id="ARBA00007069"/>
    </source>
</evidence>
<protein>
    <submittedName>
        <fullName evidence="10">ABC transporter permease subunit</fullName>
    </submittedName>
</protein>
<dbReference type="PROSITE" id="PS50928">
    <property type="entry name" value="ABC_TM1"/>
    <property type="match status" value="1"/>
</dbReference>
<evidence type="ECO:0000256" key="6">
    <source>
        <dbReference type="ARBA" id="ARBA00022989"/>
    </source>
</evidence>
<dbReference type="Proteomes" id="UP001431019">
    <property type="component" value="Unassembled WGS sequence"/>
</dbReference>
<comment type="subcellular location">
    <subcellularLocation>
        <location evidence="1 8">Cell membrane</location>
        <topology evidence="1 8">Multi-pass membrane protein</topology>
    </subcellularLocation>
</comment>
<gene>
    <name evidence="10" type="ORF">LJ656_03430</name>
</gene>
<accession>A0ABS8JPG4</accession>
<feature type="transmembrane region" description="Helical" evidence="8">
    <location>
        <begin position="208"/>
        <end position="228"/>
    </location>
</feature>
<comment type="similarity">
    <text evidence="2">Belongs to the binding-protein-dependent transport system permease family. CysTW subfamily.</text>
</comment>
<feature type="domain" description="ABC transmembrane type-1" evidence="9">
    <location>
        <begin position="61"/>
        <end position="259"/>
    </location>
</feature>
<evidence type="ECO:0000256" key="1">
    <source>
        <dbReference type="ARBA" id="ARBA00004651"/>
    </source>
</evidence>
<dbReference type="SUPFAM" id="SSF161098">
    <property type="entry name" value="MetI-like"/>
    <property type="match status" value="1"/>
</dbReference>
<evidence type="ECO:0000256" key="8">
    <source>
        <dbReference type="RuleBase" id="RU363032"/>
    </source>
</evidence>
<evidence type="ECO:0000313" key="11">
    <source>
        <dbReference type="Proteomes" id="UP001431019"/>
    </source>
</evidence>
<sequence length="272" mass="30083">MKPNRMLQLIALGIGFLFLYIPIVSLIVYSFNESQLVTVWTRFSTRWYVALLHDDELIASAWLSLRIALLTAFASVIIGTWAGFVLARMGRFRGFTLYTGMINAPLVIPEVIQGISLLLLFVEMARLIGWPAERGIFTIWAGHVMLCISYVAIIVQSRVRELNPSLEEAALDLGATPLRVFFSVTLPLISQALVSGWLLSFTLSIDDLVLSAFLSGPGSTTLPLVVFSRVRLGLNPEMNALATLFIAVVTVGVVATNFFMQRAERKRSVMAV</sequence>
<dbReference type="InterPro" id="IPR000515">
    <property type="entry name" value="MetI-like"/>
</dbReference>
<organism evidence="10 11">
    <name type="scientific">Paraburkholderia sejongensis</name>
    <dbReference type="NCBI Taxonomy" id="2886946"/>
    <lineage>
        <taxon>Bacteria</taxon>
        <taxon>Pseudomonadati</taxon>
        <taxon>Pseudomonadota</taxon>
        <taxon>Betaproteobacteria</taxon>
        <taxon>Burkholderiales</taxon>
        <taxon>Burkholderiaceae</taxon>
        <taxon>Paraburkholderia</taxon>
    </lineage>
</organism>
<evidence type="ECO:0000259" key="9">
    <source>
        <dbReference type="PROSITE" id="PS50928"/>
    </source>
</evidence>
<feature type="transmembrane region" description="Helical" evidence="8">
    <location>
        <begin position="137"/>
        <end position="159"/>
    </location>
</feature>
<proteinExistence type="inferred from homology"/>
<dbReference type="Pfam" id="PF00528">
    <property type="entry name" value="BPD_transp_1"/>
    <property type="match status" value="1"/>
</dbReference>
<keyword evidence="6 8" id="KW-1133">Transmembrane helix</keyword>
<feature type="transmembrane region" description="Helical" evidence="8">
    <location>
        <begin position="240"/>
        <end position="260"/>
    </location>
</feature>
<dbReference type="RefSeq" id="WP_230507857.1">
    <property type="nucleotide sequence ID" value="NZ_JAJITD010000001.1"/>
</dbReference>
<keyword evidence="11" id="KW-1185">Reference proteome</keyword>
<keyword evidence="7 8" id="KW-0472">Membrane</keyword>
<dbReference type="EMBL" id="JAJITD010000001">
    <property type="protein sequence ID" value="MCC8391629.1"/>
    <property type="molecule type" value="Genomic_DNA"/>
</dbReference>
<keyword evidence="4" id="KW-1003">Cell membrane</keyword>
<dbReference type="Gene3D" id="1.10.3720.10">
    <property type="entry name" value="MetI-like"/>
    <property type="match status" value="1"/>
</dbReference>
<feature type="transmembrane region" description="Helical" evidence="8">
    <location>
        <begin position="106"/>
        <end position="125"/>
    </location>
</feature>
<keyword evidence="5 8" id="KW-0812">Transmembrane</keyword>
<evidence type="ECO:0000313" key="10">
    <source>
        <dbReference type="EMBL" id="MCC8391629.1"/>
    </source>
</evidence>
<name>A0ABS8JPG4_9BURK</name>
<dbReference type="PANTHER" id="PTHR43848">
    <property type="entry name" value="PUTRESCINE TRANSPORT SYSTEM PERMEASE PROTEIN POTI"/>
    <property type="match status" value="1"/>
</dbReference>
<keyword evidence="3 8" id="KW-0813">Transport</keyword>
<dbReference type="InterPro" id="IPR035906">
    <property type="entry name" value="MetI-like_sf"/>
</dbReference>
<reference evidence="10 11" key="1">
    <citation type="submission" date="2021-11" db="EMBL/GenBank/DDBJ databases">
        <authorList>
            <person name="Oh E.-T."/>
            <person name="Kim S.-B."/>
        </authorList>
    </citation>
    <scope>NUCLEOTIDE SEQUENCE [LARGE SCALE GENOMIC DNA]</scope>
    <source>
        <strain evidence="10 11">MMS20-SJTR3</strain>
    </source>
</reference>
<dbReference type="PANTHER" id="PTHR43848:SF2">
    <property type="entry name" value="PUTRESCINE TRANSPORT SYSTEM PERMEASE PROTEIN POTI"/>
    <property type="match status" value="1"/>
</dbReference>
<feature type="transmembrane region" description="Helical" evidence="8">
    <location>
        <begin position="67"/>
        <end position="86"/>
    </location>
</feature>
<evidence type="ECO:0000256" key="5">
    <source>
        <dbReference type="ARBA" id="ARBA00022692"/>
    </source>
</evidence>
<feature type="transmembrane region" description="Helical" evidence="8">
    <location>
        <begin position="6"/>
        <end position="29"/>
    </location>
</feature>
<evidence type="ECO:0000256" key="7">
    <source>
        <dbReference type="ARBA" id="ARBA00023136"/>
    </source>
</evidence>
<evidence type="ECO:0000256" key="4">
    <source>
        <dbReference type="ARBA" id="ARBA00022475"/>
    </source>
</evidence>